<evidence type="ECO:0000313" key="2">
    <source>
        <dbReference type="Proteomes" id="UP000644727"/>
    </source>
</evidence>
<name>A0ABR9W1G3_9MICO</name>
<sequence length="213" mass="23613">MIMILGEEPTPPYTEPRGTCPDCGSARVRHHLLGMADPRTDPPPPDWVDWHGCLLPFGDRSCEECDNFWRVGWLEEPHAPMRLVSADGAAFALLPVPDLEDDGVVEVDIELLTSDRLVRYLHRAPEEGALSRLGGMLQDAAKADLPEVEVPSFQDEESELAVLVLDSDPLTVTLEILVAKEPGSEEREVDAVAFDVTRADLISASYQIWAWEE</sequence>
<dbReference type="Proteomes" id="UP000644727">
    <property type="component" value="Unassembled WGS sequence"/>
</dbReference>
<comment type="caution">
    <text evidence="1">The sequence shown here is derived from an EMBL/GenBank/DDBJ whole genome shotgun (WGS) entry which is preliminary data.</text>
</comment>
<organism evidence="1 2">
    <name type="scientific">Brachybacterium epidermidis</name>
    <dbReference type="NCBI Taxonomy" id="2781983"/>
    <lineage>
        <taxon>Bacteria</taxon>
        <taxon>Bacillati</taxon>
        <taxon>Actinomycetota</taxon>
        <taxon>Actinomycetes</taxon>
        <taxon>Micrococcales</taxon>
        <taxon>Dermabacteraceae</taxon>
        <taxon>Brachybacterium</taxon>
    </lineage>
</organism>
<protein>
    <submittedName>
        <fullName evidence="1">Uncharacterized protein</fullName>
    </submittedName>
</protein>
<accession>A0ABR9W1G3</accession>
<reference evidence="1 2" key="1">
    <citation type="submission" date="2020-10" db="EMBL/GenBank/DDBJ databases">
        <title>Draft genome and description of Brachybacterium epidermidis sp nov.</title>
        <authorList>
            <person name="Boxberger M."/>
            <person name="La Scola B."/>
        </authorList>
    </citation>
    <scope>NUCLEOTIDE SEQUENCE [LARGE SCALE GENOMIC DNA]</scope>
    <source>
        <strain evidence="1 2">Marseille-Q2903</strain>
    </source>
</reference>
<dbReference type="RefSeq" id="WP_228019425.1">
    <property type="nucleotide sequence ID" value="NZ_JADEYR010000008.1"/>
</dbReference>
<gene>
    <name evidence="1" type="ORF">IOE58_08715</name>
</gene>
<keyword evidence="2" id="KW-1185">Reference proteome</keyword>
<proteinExistence type="predicted"/>
<dbReference type="EMBL" id="JADEYR010000008">
    <property type="protein sequence ID" value="MBE9404262.1"/>
    <property type="molecule type" value="Genomic_DNA"/>
</dbReference>
<evidence type="ECO:0000313" key="1">
    <source>
        <dbReference type="EMBL" id="MBE9404262.1"/>
    </source>
</evidence>